<keyword evidence="4" id="KW-1185">Reference proteome</keyword>
<dbReference type="Gene3D" id="3.40.50.2300">
    <property type="match status" value="1"/>
</dbReference>
<dbReference type="PANTHER" id="PTHR44520:SF1">
    <property type="entry name" value="TWO-COMPONENT SYSTEM REGULATORY PROTEIN"/>
    <property type="match status" value="1"/>
</dbReference>
<proteinExistence type="predicted"/>
<evidence type="ECO:0000259" key="2">
    <source>
        <dbReference type="PROSITE" id="PS50110"/>
    </source>
</evidence>
<dbReference type="SMART" id="SM00448">
    <property type="entry name" value="REC"/>
    <property type="match status" value="1"/>
</dbReference>
<accession>A0ABX2LTL0</accession>
<dbReference type="SUPFAM" id="SSF52172">
    <property type="entry name" value="CheY-like"/>
    <property type="match status" value="1"/>
</dbReference>
<feature type="domain" description="Response regulatory" evidence="2">
    <location>
        <begin position="5"/>
        <end position="131"/>
    </location>
</feature>
<dbReference type="Proteomes" id="UP000536746">
    <property type="component" value="Unassembled WGS sequence"/>
</dbReference>
<comment type="caution">
    <text evidence="1">Lacks conserved residue(s) required for the propagation of feature annotation.</text>
</comment>
<name>A0ABX2LTL0_9BURK</name>
<evidence type="ECO:0000313" key="3">
    <source>
        <dbReference type="EMBL" id="NUU01774.1"/>
    </source>
</evidence>
<sequence length="142" mass="15688">MTRPSILMIDPSPESVELARFAVWRSKLDCSFGWFEDAEQAAESLFTDAAAASPDALPFLILLESHLPRMDAIEFLRMVRSHPHTAALPVVMFSSTNEEPDVAKALEAGANSYLLKPVDAREFMTTVVDTTSHWLGAGRQSH</sequence>
<reference evidence="3 4" key="1">
    <citation type="journal article" date="2020" name="Front. Plant Sci.">
        <title>Isolation of Rhizosphere Bacteria That Improve Quality and Water Stress Tolerance in Greenhouse Ornamentals.</title>
        <authorList>
            <person name="Nordstedt N.P."/>
            <person name="Jones M.L."/>
        </authorList>
    </citation>
    <scope>NUCLEOTIDE SEQUENCE [LARGE SCALE GENOMIC DNA]</scope>
    <source>
        <strain evidence="3 4">C6C2</strain>
    </source>
</reference>
<dbReference type="Pfam" id="PF00072">
    <property type="entry name" value="Response_reg"/>
    <property type="match status" value="1"/>
</dbReference>
<evidence type="ECO:0000256" key="1">
    <source>
        <dbReference type="PROSITE-ProRule" id="PRU00169"/>
    </source>
</evidence>
<dbReference type="PANTHER" id="PTHR44520">
    <property type="entry name" value="RESPONSE REGULATOR RCP1-RELATED"/>
    <property type="match status" value="1"/>
</dbReference>
<comment type="caution">
    <text evidence="3">The sequence shown here is derived from an EMBL/GenBank/DDBJ whole genome shotgun (WGS) entry which is preliminary data.</text>
</comment>
<evidence type="ECO:0000313" key="4">
    <source>
        <dbReference type="Proteomes" id="UP000536746"/>
    </source>
</evidence>
<dbReference type="PROSITE" id="PS50110">
    <property type="entry name" value="RESPONSE_REGULATORY"/>
    <property type="match status" value="1"/>
</dbReference>
<gene>
    <name evidence="3" type="ORF">HNO84_09195</name>
</gene>
<dbReference type="RefSeq" id="WP_079214653.1">
    <property type="nucleotide sequence ID" value="NZ_CP018845.1"/>
</dbReference>
<dbReference type="InterPro" id="IPR011006">
    <property type="entry name" value="CheY-like_superfamily"/>
</dbReference>
<protein>
    <submittedName>
        <fullName evidence="3">Response regulator</fullName>
    </submittedName>
</protein>
<dbReference type="InterPro" id="IPR001789">
    <property type="entry name" value="Sig_transdc_resp-reg_receiver"/>
</dbReference>
<dbReference type="EMBL" id="JABFMT010000007">
    <property type="protein sequence ID" value="NUU01774.1"/>
    <property type="molecule type" value="Genomic_DNA"/>
</dbReference>
<organism evidence="3 4">
    <name type="scientific">Herbaspirillum robiniae</name>
    <dbReference type="NCBI Taxonomy" id="2014887"/>
    <lineage>
        <taxon>Bacteria</taxon>
        <taxon>Pseudomonadati</taxon>
        <taxon>Pseudomonadota</taxon>
        <taxon>Betaproteobacteria</taxon>
        <taxon>Burkholderiales</taxon>
        <taxon>Oxalobacteraceae</taxon>
        <taxon>Herbaspirillum</taxon>
    </lineage>
</organism>
<dbReference type="InterPro" id="IPR052893">
    <property type="entry name" value="TCS_response_regulator"/>
</dbReference>